<dbReference type="EMBL" id="AVPJ01000017">
    <property type="protein sequence ID" value="KGN30651.1"/>
    <property type="molecule type" value="Genomic_DNA"/>
</dbReference>
<dbReference type="Pfam" id="PF00903">
    <property type="entry name" value="Glyoxalase"/>
    <property type="match status" value="1"/>
</dbReference>
<dbReference type="PANTHER" id="PTHR41294:SF1">
    <property type="entry name" value="CADMIUM-INDUCED PROTEIN CADI"/>
    <property type="match status" value="1"/>
</dbReference>
<sequence length="169" mass="17412">MTTAATASRVQLALNVTDLEASIAFYSAMFGVEPAKRRPGYANFAVAEPPLKLVLIETSEDTPGAGAAGALNHLGVEVSSVEGVAAARDRFAAAGLAAFDENDTTCCYALQDKVWVHDPAGAPWEVYTVKDENPADARPATASLEVLDISGEKASATAEDACCASGCCA</sequence>
<keyword evidence="3" id="KW-1185">Reference proteome</keyword>
<dbReference type="eggNOG" id="COG0346">
    <property type="taxonomic scope" value="Bacteria"/>
</dbReference>
<dbReference type="InterPro" id="IPR052393">
    <property type="entry name" value="Cadmium-induced_rsp"/>
</dbReference>
<evidence type="ECO:0000313" key="2">
    <source>
        <dbReference type="EMBL" id="KGN30651.1"/>
    </source>
</evidence>
<dbReference type="GO" id="GO:0046686">
    <property type="term" value="P:response to cadmium ion"/>
    <property type="evidence" value="ECO:0007669"/>
    <property type="project" value="TreeGrafter"/>
</dbReference>
<feature type="domain" description="VOC" evidence="1">
    <location>
        <begin position="8"/>
        <end position="129"/>
    </location>
</feature>
<accession>A0A0A0J4W8</accession>
<dbReference type="AlphaFoldDB" id="A0A0A0J4W8"/>
<gene>
    <name evidence="2" type="ORF">N802_06560</name>
</gene>
<proteinExistence type="predicted"/>
<dbReference type="InterPro" id="IPR049789">
    <property type="entry name" value="ArsI/CadI-like"/>
</dbReference>
<dbReference type="InterPro" id="IPR004360">
    <property type="entry name" value="Glyas_Fos-R_dOase_dom"/>
</dbReference>
<dbReference type="InterPro" id="IPR029068">
    <property type="entry name" value="Glyas_Bleomycin-R_OHBP_Dase"/>
</dbReference>
<dbReference type="Proteomes" id="UP000030002">
    <property type="component" value="Unassembled WGS sequence"/>
</dbReference>
<dbReference type="PROSITE" id="PS51819">
    <property type="entry name" value="VOC"/>
    <property type="match status" value="1"/>
</dbReference>
<dbReference type="STRING" id="1385520.N802_06560"/>
<dbReference type="OrthoDB" id="9792323at2"/>
<reference evidence="2 3" key="1">
    <citation type="submission" date="2013-08" db="EMBL/GenBank/DDBJ databases">
        <title>The genome sequence of Knoellia sinensis.</title>
        <authorList>
            <person name="Zhu W."/>
            <person name="Wang G."/>
        </authorList>
    </citation>
    <scope>NUCLEOTIDE SEQUENCE [LARGE SCALE GENOMIC DNA]</scope>
    <source>
        <strain evidence="2 3">KCTC 19936</strain>
    </source>
</reference>
<dbReference type="SUPFAM" id="SSF54593">
    <property type="entry name" value="Glyoxalase/Bleomycin resistance protein/Dihydroxybiphenyl dioxygenase"/>
    <property type="match status" value="1"/>
</dbReference>
<evidence type="ECO:0000259" key="1">
    <source>
        <dbReference type="PROSITE" id="PS51819"/>
    </source>
</evidence>
<dbReference type="NCBIfam" id="NF041414">
    <property type="entry name" value="ArsI_CadI_VOC"/>
    <property type="match status" value="1"/>
</dbReference>
<dbReference type="Gene3D" id="3.10.180.10">
    <property type="entry name" value="2,3-Dihydroxybiphenyl 1,2-Dioxygenase, domain 1"/>
    <property type="match status" value="1"/>
</dbReference>
<dbReference type="InterPro" id="IPR037523">
    <property type="entry name" value="VOC_core"/>
</dbReference>
<name>A0A0A0J4W8_9MICO</name>
<protein>
    <submittedName>
        <fullName evidence="2">Glyoxalase</fullName>
    </submittedName>
</protein>
<organism evidence="2 3">
    <name type="scientific">Knoellia sinensis KCTC 19936</name>
    <dbReference type="NCBI Taxonomy" id="1385520"/>
    <lineage>
        <taxon>Bacteria</taxon>
        <taxon>Bacillati</taxon>
        <taxon>Actinomycetota</taxon>
        <taxon>Actinomycetes</taxon>
        <taxon>Micrococcales</taxon>
        <taxon>Intrasporangiaceae</taxon>
        <taxon>Knoellia</taxon>
    </lineage>
</organism>
<dbReference type="PANTHER" id="PTHR41294">
    <property type="entry name" value="CADMIUM-INDUCED PROTEIN CADI"/>
    <property type="match status" value="1"/>
</dbReference>
<evidence type="ECO:0000313" key="3">
    <source>
        <dbReference type="Proteomes" id="UP000030002"/>
    </source>
</evidence>
<dbReference type="RefSeq" id="WP_035918406.1">
    <property type="nucleotide sequence ID" value="NZ_AVPJ01000017.1"/>
</dbReference>
<comment type="caution">
    <text evidence="2">The sequence shown here is derived from an EMBL/GenBank/DDBJ whole genome shotgun (WGS) entry which is preliminary data.</text>
</comment>